<name>A0AAE4U6R8_9ACTN</name>
<accession>A0AAE4U6R8</accession>
<proteinExistence type="predicted"/>
<keyword evidence="4" id="KW-1185">Reference proteome</keyword>
<dbReference type="InterPro" id="IPR000192">
    <property type="entry name" value="Aminotrans_V_dom"/>
</dbReference>
<dbReference type="PANTHER" id="PTHR43686">
    <property type="entry name" value="SULFURTRANSFERASE-RELATED"/>
    <property type="match status" value="1"/>
</dbReference>
<evidence type="ECO:0000313" key="2">
    <source>
        <dbReference type="EMBL" id="MDV6308012.1"/>
    </source>
</evidence>
<protein>
    <submittedName>
        <fullName evidence="3">Aminotransferase class V-fold PLP-dependent enzyme</fullName>
    </submittedName>
</protein>
<evidence type="ECO:0000313" key="5">
    <source>
        <dbReference type="Proteomes" id="UP001185922"/>
    </source>
</evidence>
<comment type="caution">
    <text evidence="3">The sequence shown here is derived from an EMBL/GenBank/DDBJ whole genome shotgun (WGS) entry which is preliminary data.</text>
</comment>
<dbReference type="EMBL" id="JAWLKH010000023">
    <property type="protein sequence ID" value="MDV6313845.1"/>
    <property type="molecule type" value="Genomic_DNA"/>
</dbReference>
<feature type="domain" description="Aminotransferase class V" evidence="1">
    <location>
        <begin position="48"/>
        <end position="422"/>
    </location>
</feature>
<dbReference type="Pfam" id="PF00266">
    <property type="entry name" value="Aminotran_5"/>
    <property type="match status" value="1"/>
</dbReference>
<dbReference type="Proteomes" id="UP001185922">
    <property type="component" value="Unassembled WGS sequence"/>
</dbReference>
<reference evidence="3 4" key="1">
    <citation type="submission" date="2023-10" db="EMBL/GenBank/DDBJ databases">
        <title>Development of a sustainable strategy for remediation of hydrocarbon-contaminated territories based on the waste exchange concept.</title>
        <authorList>
            <person name="Krivoruchko A."/>
        </authorList>
    </citation>
    <scope>NUCLEOTIDE SEQUENCE</scope>
    <source>
        <strain evidence="2 4">IEGM 1266</strain>
        <strain evidence="3">IEGM 1279</strain>
    </source>
</reference>
<dbReference type="InterPro" id="IPR015421">
    <property type="entry name" value="PyrdxlP-dep_Trfase_major"/>
</dbReference>
<dbReference type="InterPro" id="IPR015422">
    <property type="entry name" value="PyrdxlP-dep_Trfase_small"/>
</dbReference>
<evidence type="ECO:0000313" key="3">
    <source>
        <dbReference type="EMBL" id="MDV6313845.1"/>
    </source>
</evidence>
<dbReference type="RefSeq" id="WP_006435001.1">
    <property type="nucleotide sequence ID" value="NZ_CP091855.1"/>
</dbReference>
<evidence type="ECO:0000259" key="1">
    <source>
        <dbReference type="Pfam" id="PF00266"/>
    </source>
</evidence>
<organism evidence="3 5">
    <name type="scientific">Gordonia amicalis</name>
    <dbReference type="NCBI Taxonomy" id="89053"/>
    <lineage>
        <taxon>Bacteria</taxon>
        <taxon>Bacillati</taxon>
        <taxon>Actinomycetota</taxon>
        <taxon>Actinomycetes</taxon>
        <taxon>Mycobacteriales</taxon>
        <taxon>Gordoniaceae</taxon>
        <taxon>Gordonia</taxon>
    </lineage>
</organism>
<evidence type="ECO:0000313" key="4">
    <source>
        <dbReference type="Proteomes" id="UP001185779"/>
    </source>
</evidence>
<dbReference type="InterPro" id="IPR015424">
    <property type="entry name" value="PyrdxlP-dep_Trfase"/>
</dbReference>
<sequence>MTVVTGSSDTSAESAPTSLLLERIRRGIIGEGEILDGPYGRRRITYADYTASGRSLDFLEDFIRRQVLPRYANTHTESSGTGLQTSLLRQDARQLIHDAVGGTENDLVIFCGSGATGAVNKLVGILELRVPSGLAARYGWDEQIADSPRPVVFVGPYEHHSNELPWRESIADLVVIDEDADGHIDVEQLKQQLIEHSDRPLRIGSFSAASNVTGVLSDTDRIAALLHEHDALSFWDYAAAGPYVPIRMRESTPGRGDYKDAIFLSPHKFVGGPQTPGVLVIRRELVRNTVPTVPGGGTVAFVDPIGHRYLDDPVAREEGGTPAIIESIRAGLVFALKDAVGTDLIEQRERRLWCHALDRWHRHPSIEILGPPDARRLSIVSFRLRSGTDRYLHHNYVVALLNDLFGVQARGGCSCAGPYGHRLLGIDPHQSRAFRDEIALGCEGIKPGWTRINFNYFISDTVRDYLIEAVELLARYGHRLLTDYTFSPDTGLWHHRGEVRQPPLRLTDLFYDTAGILHYPTERETLDEAALVDHLREARTLLEARPEKVPDGPTRLPAHFEALRWFPLPPQCLTSRHENPGTDGTPH</sequence>
<dbReference type="Gene3D" id="3.90.1150.10">
    <property type="entry name" value="Aspartate Aminotransferase, domain 1"/>
    <property type="match status" value="1"/>
</dbReference>
<keyword evidence="3" id="KW-0808">Transferase</keyword>
<keyword evidence="3" id="KW-0032">Aminotransferase</keyword>
<dbReference type="Proteomes" id="UP001185779">
    <property type="component" value="Unassembled WGS sequence"/>
</dbReference>
<gene>
    <name evidence="2" type="ORF">R3P94_11865</name>
    <name evidence="3" type="ORF">R3Q15_18440</name>
</gene>
<dbReference type="AlphaFoldDB" id="A0AAE4U6R8"/>
<dbReference type="GeneID" id="77170951"/>
<dbReference type="SUPFAM" id="SSF53383">
    <property type="entry name" value="PLP-dependent transferases"/>
    <property type="match status" value="1"/>
</dbReference>
<dbReference type="EMBL" id="JAWLKI010000011">
    <property type="protein sequence ID" value="MDV6308012.1"/>
    <property type="molecule type" value="Genomic_DNA"/>
</dbReference>
<dbReference type="Gene3D" id="3.40.640.10">
    <property type="entry name" value="Type I PLP-dependent aspartate aminotransferase-like (Major domain)"/>
    <property type="match status" value="1"/>
</dbReference>
<dbReference type="GO" id="GO:0008483">
    <property type="term" value="F:transaminase activity"/>
    <property type="evidence" value="ECO:0007669"/>
    <property type="project" value="UniProtKB-KW"/>
</dbReference>
<dbReference type="PANTHER" id="PTHR43686:SF1">
    <property type="entry name" value="AMINOTRAN_5 DOMAIN-CONTAINING PROTEIN"/>
    <property type="match status" value="1"/>
</dbReference>